<comment type="caution">
    <text evidence="2">The sequence shown here is derived from an EMBL/GenBank/DDBJ whole genome shotgun (WGS) entry which is preliminary data.</text>
</comment>
<dbReference type="InterPro" id="IPR044855">
    <property type="entry name" value="CoA-Trfase_III_dom3_sf"/>
</dbReference>
<reference evidence="2" key="2">
    <citation type="submission" date="2020-09" db="EMBL/GenBank/DDBJ databases">
        <authorList>
            <person name="Sun Q."/>
            <person name="Zhou Y."/>
        </authorList>
    </citation>
    <scope>NUCLEOTIDE SEQUENCE</scope>
    <source>
        <strain evidence="2">CGMCC 1.12919</strain>
    </source>
</reference>
<dbReference type="Pfam" id="PF02515">
    <property type="entry name" value="CoA_transf_3"/>
    <property type="match status" value="2"/>
</dbReference>
<dbReference type="EMBL" id="BMGG01000005">
    <property type="protein sequence ID" value="GGC72051.1"/>
    <property type="molecule type" value="Genomic_DNA"/>
</dbReference>
<dbReference type="InterPro" id="IPR050509">
    <property type="entry name" value="CoA-transferase_III"/>
</dbReference>
<reference evidence="2" key="1">
    <citation type="journal article" date="2014" name="Int. J. Syst. Evol. Microbiol.">
        <title>Complete genome sequence of Corynebacterium casei LMG S-19264T (=DSM 44701T), isolated from a smear-ripened cheese.</title>
        <authorList>
            <consortium name="US DOE Joint Genome Institute (JGI-PGF)"/>
            <person name="Walter F."/>
            <person name="Albersmeier A."/>
            <person name="Kalinowski J."/>
            <person name="Ruckert C."/>
        </authorList>
    </citation>
    <scope>NUCLEOTIDE SEQUENCE</scope>
    <source>
        <strain evidence="2">CGMCC 1.12919</strain>
    </source>
</reference>
<dbReference type="Proteomes" id="UP000637002">
    <property type="component" value="Unassembled WGS sequence"/>
</dbReference>
<dbReference type="InterPro" id="IPR003673">
    <property type="entry name" value="CoA-Trfase_fam_III"/>
</dbReference>
<dbReference type="PANTHER" id="PTHR48228:SF6">
    <property type="entry name" value="L-CARNITINE COA-TRANSFERASE"/>
    <property type="match status" value="1"/>
</dbReference>
<keyword evidence="3" id="KW-1185">Reference proteome</keyword>
<organism evidence="2 3">
    <name type="scientific">Chelatococcus reniformis</name>
    <dbReference type="NCBI Taxonomy" id="1494448"/>
    <lineage>
        <taxon>Bacteria</taxon>
        <taxon>Pseudomonadati</taxon>
        <taxon>Pseudomonadota</taxon>
        <taxon>Alphaproteobacteria</taxon>
        <taxon>Hyphomicrobiales</taxon>
        <taxon>Chelatococcaceae</taxon>
        <taxon>Chelatococcus</taxon>
    </lineage>
</organism>
<dbReference type="Gene3D" id="3.40.50.10540">
    <property type="entry name" value="Crotonobetainyl-coa:carnitine coa-transferase, domain 1"/>
    <property type="match status" value="3"/>
</dbReference>
<dbReference type="GO" id="GO:0016740">
    <property type="term" value="F:transferase activity"/>
    <property type="evidence" value="ECO:0007669"/>
    <property type="project" value="UniProtKB-KW"/>
</dbReference>
<proteinExistence type="predicted"/>
<evidence type="ECO:0000313" key="2">
    <source>
        <dbReference type="EMBL" id="GGC72051.1"/>
    </source>
</evidence>
<dbReference type="Gene3D" id="3.30.1540.10">
    <property type="entry name" value="formyl-coa transferase, domain 3"/>
    <property type="match status" value="2"/>
</dbReference>
<protein>
    <submittedName>
        <fullName evidence="2">CoA transferase</fullName>
    </submittedName>
</protein>
<evidence type="ECO:0000313" key="3">
    <source>
        <dbReference type="Proteomes" id="UP000637002"/>
    </source>
</evidence>
<name>A0A916UFW6_9HYPH</name>
<keyword evidence="1 2" id="KW-0808">Transferase</keyword>
<accession>A0A916UFW6</accession>
<dbReference type="RefSeq" id="WP_188610261.1">
    <property type="nucleotide sequence ID" value="NZ_BMGG01000005.1"/>
</dbReference>
<dbReference type="PANTHER" id="PTHR48228">
    <property type="entry name" value="SUCCINYL-COA--D-CITRAMALATE COA-TRANSFERASE"/>
    <property type="match status" value="1"/>
</dbReference>
<sequence length="748" mass="78671">MTAPLSDLTVLEVSGDIATRYCGKLFAQHGAQVIRSYVPDNGHVGFGGAASAAYGAWLDSHKEFADGVPVSLEPDLVIAGQTPADIARAQAIVAGMKRRPLLLALTWFGETGPYAGWHGSDGVVQAMSGLAYSFGPIGGPPTLPQGHAPQIVAGATAYIATLAALIGRRQGRAAARVDLSVLEAYICLTENSGPGFAHDAVAAIRRGINRFSPTYPQTIYRASDGWIGVTALTPQQWQALCDMIGLSSVGRDPAYATTDQRMAAADEVDALLAPALLNYSSVYLLLEGQKRRVPMGPVPTMAELLRTPHWRDRDSFATFNGTVPAFEGPATPFRLHARGGPGAPTPRRSTPDGAGPLAGVRVLDLSMGWSGPLCGRHYADLGADVIKVEGCTHPDWWRGWNGPEAGEPPPYEIRSNFNAMNRNKRGITLDLRDERGCEILRRLAPEADLLIENYAPGVLDRLGLSADALARINPDLVYVSMGAFGSSGPWSGFRAYGSTTEQASGFCFVNGAADWAPCLQHIAYGDPIAGIYAAIGSLTALYGRPVTGGTTVDLSQVESLFQLAADAIVAQSVTGEAPARNGSRRAAAFWRGCLPCAAEDSWIAVDVVDGEALAAFLREAGLNPSAAADADRLAALLGGWAADRSPAAAAEAMQAAGIAAGAVIPAHTLLDDPHLLAAGYWRRLERRYVGEHIVPKPPFAIDGLAPPAHRPAPTLGEHTGEVLRETLGLADAELQALARDGAIGMGAR</sequence>
<dbReference type="InterPro" id="IPR023606">
    <property type="entry name" value="CoA-Trfase_III_dom_1_sf"/>
</dbReference>
<gene>
    <name evidence="2" type="ORF">GCM10010994_33090</name>
</gene>
<dbReference type="SUPFAM" id="SSF89796">
    <property type="entry name" value="CoA-transferase family III (CaiB/BaiF)"/>
    <property type="match status" value="2"/>
</dbReference>
<dbReference type="AlphaFoldDB" id="A0A916UFW6"/>
<evidence type="ECO:0000256" key="1">
    <source>
        <dbReference type="ARBA" id="ARBA00022679"/>
    </source>
</evidence>